<reference evidence="1" key="1">
    <citation type="journal article" date="2018" name="Genome Biol. Evol.">
        <title>Genomics and development of Lentinus tigrinus, a white-rot wood-decaying mushroom with dimorphic fruiting bodies.</title>
        <authorList>
            <person name="Wu B."/>
            <person name="Xu Z."/>
            <person name="Knudson A."/>
            <person name="Carlson A."/>
            <person name="Chen N."/>
            <person name="Kovaka S."/>
            <person name="LaButti K."/>
            <person name="Lipzen A."/>
            <person name="Pennachio C."/>
            <person name="Riley R."/>
            <person name="Schakwitz W."/>
            <person name="Umezawa K."/>
            <person name="Ohm R.A."/>
            <person name="Grigoriev I.V."/>
            <person name="Nagy L.G."/>
            <person name="Gibbons J."/>
            <person name="Hibbett D."/>
        </authorList>
    </citation>
    <scope>NUCLEOTIDE SEQUENCE [LARGE SCALE GENOMIC DNA]</scope>
    <source>
        <strain evidence="1">ALCF2SS1-6</strain>
    </source>
</reference>
<evidence type="ECO:0000313" key="2">
    <source>
        <dbReference type="Proteomes" id="UP000313359"/>
    </source>
</evidence>
<dbReference type="Gene3D" id="3.80.10.10">
    <property type="entry name" value="Ribonuclease Inhibitor"/>
    <property type="match status" value="1"/>
</dbReference>
<proteinExistence type="predicted"/>
<evidence type="ECO:0008006" key="3">
    <source>
        <dbReference type="Google" id="ProtNLM"/>
    </source>
</evidence>
<dbReference type="InterPro" id="IPR032675">
    <property type="entry name" value="LRR_dom_sf"/>
</dbReference>
<evidence type="ECO:0000313" key="1">
    <source>
        <dbReference type="EMBL" id="RPD62500.1"/>
    </source>
</evidence>
<protein>
    <recommendedName>
        <fullName evidence="3">F-box domain-containing protein</fullName>
    </recommendedName>
</protein>
<dbReference type="STRING" id="1328759.A0A5C2SFJ5"/>
<sequence>MDNASGLLSLPAEVLRRICSDLMNLIDGDDDLFTRRSYAGLNTVLALARTAKGLHECAIDAIWHTLPGYGFLLFTVPRDAWVETKVQTRWEERIEVKLIRPLAECDFLRLKHYAPRVRRVLLDSQCDKFPSRRIRRYCFAHSTLATFASHFVNTRLLPNLGVLHVVPHQQAKVLYRALPVLFGPKLHNFSSNFYHQELRDGEENENKRLAFDLRQMFVDLHKYSPHLMYLTFFALGDGTPPPGTHTAILESICLFQHLVRISTATPLNLQALAHLARLPSLRVLEVHIDQALVEEDDFAPLFVIPHKQFFPHLRDIQLTHQHHINPITILLRCISSTHIRTISVSVPQFRSPYQQVKECITVIGLCTAPKEITKVVLSICPDSLEPPDVDTFDQDALTPLLMLQNLTYLALHPGCAFLLDNADCHRMADMWRNIEVLKLGPELAQKTSQVTLEALVWFAFLCPRLRELSIFLDADAKRLPRLLFTARPGLGREQTALTSLYVGKSPIDGEVAVAGYLSDLFPNLHDLECDWECEDSYAQEDWEELSEEEQEIVIAESVIHRRWTDAIYTLLPKFVLVRKQEREWARSNGIAMRPAYKLCS</sequence>
<accession>A0A5C2SFJ5</accession>
<dbReference type="Proteomes" id="UP000313359">
    <property type="component" value="Unassembled WGS sequence"/>
</dbReference>
<name>A0A5C2SFJ5_9APHY</name>
<keyword evidence="2" id="KW-1185">Reference proteome</keyword>
<organism evidence="1 2">
    <name type="scientific">Lentinus tigrinus ALCF2SS1-6</name>
    <dbReference type="NCBI Taxonomy" id="1328759"/>
    <lineage>
        <taxon>Eukaryota</taxon>
        <taxon>Fungi</taxon>
        <taxon>Dikarya</taxon>
        <taxon>Basidiomycota</taxon>
        <taxon>Agaricomycotina</taxon>
        <taxon>Agaricomycetes</taxon>
        <taxon>Polyporales</taxon>
        <taxon>Polyporaceae</taxon>
        <taxon>Lentinus</taxon>
    </lineage>
</organism>
<dbReference type="EMBL" id="ML122259">
    <property type="protein sequence ID" value="RPD62500.1"/>
    <property type="molecule type" value="Genomic_DNA"/>
</dbReference>
<gene>
    <name evidence="1" type="ORF">L227DRAFT_652000</name>
</gene>
<dbReference type="AlphaFoldDB" id="A0A5C2SFJ5"/>
<dbReference type="OrthoDB" id="2800603at2759"/>